<dbReference type="GO" id="GO:0005886">
    <property type="term" value="C:plasma membrane"/>
    <property type="evidence" value="ECO:0007669"/>
    <property type="project" value="UniProtKB-SubCell"/>
</dbReference>
<proteinExistence type="inferred from homology"/>
<evidence type="ECO:0000256" key="1">
    <source>
        <dbReference type="ARBA" id="ARBA00004370"/>
    </source>
</evidence>
<dbReference type="PANTHER" id="PTHR35851">
    <property type="entry name" value="CELL DIVISION PROTEIN FTSQ"/>
    <property type="match status" value="1"/>
</dbReference>
<feature type="domain" description="POTRA" evidence="10">
    <location>
        <begin position="107"/>
        <end position="175"/>
    </location>
</feature>
<dbReference type="InterPro" id="IPR013685">
    <property type="entry name" value="POTRA_FtsQ_type"/>
</dbReference>
<dbReference type="EMBL" id="BSEC01000001">
    <property type="protein sequence ID" value="GLI93989.1"/>
    <property type="molecule type" value="Genomic_DNA"/>
</dbReference>
<dbReference type="InterPro" id="IPR034746">
    <property type="entry name" value="POTRA"/>
</dbReference>
<dbReference type="AlphaFoldDB" id="A0A9W6GVV8"/>
<evidence type="ECO:0000313" key="11">
    <source>
        <dbReference type="EMBL" id="GLI93989.1"/>
    </source>
</evidence>
<name>A0A9W6GVV8_9HYPH</name>
<dbReference type="GO" id="GO:0032153">
    <property type="term" value="C:cell division site"/>
    <property type="evidence" value="ECO:0007669"/>
    <property type="project" value="UniProtKB-UniRule"/>
</dbReference>
<feature type="transmembrane region" description="Helical" evidence="9">
    <location>
        <begin position="58"/>
        <end position="79"/>
    </location>
</feature>
<evidence type="ECO:0000259" key="10">
    <source>
        <dbReference type="PROSITE" id="PS51779"/>
    </source>
</evidence>
<comment type="caution">
    <text evidence="11">The sequence shown here is derived from an EMBL/GenBank/DDBJ whole genome shotgun (WGS) entry which is preliminary data.</text>
</comment>
<keyword evidence="2 9" id="KW-1003">Cell membrane</keyword>
<evidence type="ECO:0000256" key="5">
    <source>
        <dbReference type="ARBA" id="ARBA00022692"/>
    </source>
</evidence>
<organism evidence="11 12">
    <name type="scientific">Methylocystis echinoides</name>
    <dbReference type="NCBI Taxonomy" id="29468"/>
    <lineage>
        <taxon>Bacteria</taxon>
        <taxon>Pseudomonadati</taxon>
        <taxon>Pseudomonadota</taxon>
        <taxon>Alphaproteobacteria</taxon>
        <taxon>Hyphomicrobiales</taxon>
        <taxon>Methylocystaceae</taxon>
        <taxon>Methylocystis</taxon>
    </lineage>
</organism>
<accession>A0A9W6GVV8</accession>
<evidence type="ECO:0000313" key="12">
    <source>
        <dbReference type="Proteomes" id="UP001144323"/>
    </source>
</evidence>
<dbReference type="Gene3D" id="3.40.50.11690">
    <property type="entry name" value="Cell division protein FtsQ/DivIB"/>
    <property type="match status" value="1"/>
</dbReference>
<dbReference type="HAMAP" id="MF_00911">
    <property type="entry name" value="FtsQ_subfam"/>
    <property type="match status" value="1"/>
</dbReference>
<protein>
    <recommendedName>
        <fullName evidence="9">Cell division protein FtsQ</fullName>
    </recommendedName>
</protein>
<dbReference type="InterPro" id="IPR045335">
    <property type="entry name" value="FtsQ_C_sf"/>
</dbReference>
<evidence type="ECO:0000256" key="6">
    <source>
        <dbReference type="ARBA" id="ARBA00022989"/>
    </source>
</evidence>
<comment type="similarity">
    <text evidence="9">Belongs to the FtsQ/DivIB family. FtsQ subfamily.</text>
</comment>
<keyword evidence="4 9" id="KW-0132">Cell division</keyword>
<dbReference type="PANTHER" id="PTHR35851:SF1">
    <property type="entry name" value="CELL DIVISION PROTEIN FTSQ"/>
    <property type="match status" value="1"/>
</dbReference>
<dbReference type="InterPro" id="IPR005548">
    <property type="entry name" value="Cell_div_FtsQ/DivIB_C"/>
</dbReference>
<dbReference type="Pfam" id="PF08478">
    <property type="entry name" value="POTRA_1"/>
    <property type="match status" value="1"/>
</dbReference>
<dbReference type="GO" id="GO:0043093">
    <property type="term" value="P:FtsZ-dependent cytokinesis"/>
    <property type="evidence" value="ECO:0007669"/>
    <property type="project" value="UniProtKB-UniRule"/>
</dbReference>
<sequence>MRESLSAPLAAAHFTAAQPSAAMAGAPVSGAAPAGPSVSPAYARRHAGSIPALERYAFLGRPGMGLLGLVLLFGLVAFVGMKQNGGYDALVAREGAPWDIAARTLGFEISAVTISGQARLTEKELLAASGVDGRNSLPFLDAAGVREKLMAIPLIKSARVMKLYPNRLVIAVEERRPHALWQQDGRVSVVAEDGVAIDELRDERYLGLPFVVGEGAQKRLPEFLEMLKTLGDLSRRVKAGVLVAGRRWDLDMTNGVQVKLPEDDPGRAILTLLRLQHEARILDKDIMSIDLRETDRVAVRLTEEAVAAREAAAPHKTKKTGG</sequence>
<evidence type="ECO:0000256" key="7">
    <source>
        <dbReference type="ARBA" id="ARBA00023136"/>
    </source>
</evidence>
<gene>
    <name evidence="9 11" type="primary">ftsQ</name>
    <name evidence="11" type="ORF">LMG27198_29810</name>
</gene>
<evidence type="ECO:0000256" key="8">
    <source>
        <dbReference type="ARBA" id="ARBA00023306"/>
    </source>
</evidence>
<dbReference type="Gene3D" id="3.10.20.310">
    <property type="entry name" value="membrane protein fhac"/>
    <property type="match status" value="1"/>
</dbReference>
<keyword evidence="6 9" id="KW-1133">Transmembrane helix</keyword>
<evidence type="ECO:0000256" key="2">
    <source>
        <dbReference type="ARBA" id="ARBA00022475"/>
    </source>
</evidence>
<dbReference type="Pfam" id="PF03799">
    <property type="entry name" value="FtsQ_DivIB_C"/>
    <property type="match status" value="1"/>
</dbReference>
<comment type="function">
    <text evidence="9">Essential cell division protein.</text>
</comment>
<evidence type="ECO:0000256" key="3">
    <source>
        <dbReference type="ARBA" id="ARBA00022519"/>
    </source>
</evidence>
<keyword evidence="12" id="KW-1185">Reference proteome</keyword>
<dbReference type="GO" id="GO:0090529">
    <property type="term" value="P:cell septum assembly"/>
    <property type="evidence" value="ECO:0007669"/>
    <property type="project" value="InterPro"/>
</dbReference>
<comment type="subcellular location">
    <subcellularLocation>
        <location evidence="9">Cell inner membrane</location>
        <topology evidence="9">Single-pass type II membrane protein</topology>
    </subcellularLocation>
    <subcellularLocation>
        <location evidence="1">Membrane</location>
    </subcellularLocation>
    <text evidence="9">Localizes to the division septum.</text>
</comment>
<dbReference type="InterPro" id="IPR026579">
    <property type="entry name" value="FtsQ"/>
</dbReference>
<dbReference type="Proteomes" id="UP001144323">
    <property type="component" value="Unassembled WGS sequence"/>
</dbReference>
<evidence type="ECO:0000256" key="9">
    <source>
        <dbReference type="HAMAP-Rule" id="MF_00911"/>
    </source>
</evidence>
<keyword evidence="7 9" id="KW-0472">Membrane</keyword>
<keyword evidence="8 9" id="KW-0131">Cell cycle</keyword>
<dbReference type="PROSITE" id="PS51779">
    <property type="entry name" value="POTRA"/>
    <property type="match status" value="1"/>
</dbReference>
<evidence type="ECO:0000256" key="4">
    <source>
        <dbReference type="ARBA" id="ARBA00022618"/>
    </source>
</evidence>
<keyword evidence="5 9" id="KW-0812">Transmembrane</keyword>
<reference evidence="11" key="1">
    <citation type="journal article" date="2023" name="Int. J. Syst. Evol. Microbiol.">
        <title>Methylocystis iwaonis sp. nov., a type II methane-oxidizing bacterium from surface soil of a rice paddy field in Japan, and emended description of the genus Methylocystis (ex Whittenbury et al. 1970) Bowman et al. 1993.</title>
        <authorList>
            <person name="Kaise H."/>
            <person name="Sawadogo J.B."/>
            <person name="Alam M.S."/>
            <person name="Ueno C."/>
            <person name="Dianou D."/>
            <person name="Shinjo R."/>
            <person name="Asakawa S."/>
        </authorList>
    </citation>
    <scope>NUCLEOTIDE SEQUENCE</scope>
    <source>
        <strain evidence="11">LMG27198</strain>
    </source>
</reference>
<keyword evidence="3 9" id="KW-0997">Cell inner membrane</keyword>